<dbReference type="Proteomes" id="UP000184432">
    <property type="component" value="Unassembled WGS sequence"/>
</dbReference>
<dbReference type="RefSeq" id="WP_073313872.1">
    <property type="nucleotide sequence ID" value="NZ_FQYP01000001.1"/>
</dbReference>
<dbReference type="Pfam" id="PF11127">
    <property type="entry name" value="YgaP-like_TM"/>
    <property type="match status" value="1"/>
</dbReference>
<organism evidence="3 4">
    <name type="scientific">Aquimarina spongiae</name>
    <dbReference type="NCBI Taxonomy" id="570521"/>
    <lineage>
        <taxon>Bacteria</taxon>
        <taxon>Pseudomonadati</taxon>
        <taxon>Bacteroidota</taxon>
        <taxon>Flavobacteriia</taxon>
        <taxon>Flavobacteriales</taxon>
        <taxon>Flavobacteriaceae</taxon>
        <taxon>Aquimarina</taxon>
    </lineage>
</organism>
<dbReference type="InterPro" id="IPR021309">
    <property type="entry name" value="YgaP-like_TM"/>
</dbReference>
<gene>
    <name evidence="3" type="ORF">SAMN04488508_101676</name>
</gene>
<accession>A0A1M6B805</accession>
<evidence type="ECO:0000259" key="2">
    <source>
        <dbReference type="Pfam" id="PF11127"/>
    </source>
</evidence>
<keyword evidence="1" id="KW-0812">Transmembrane</keyword>
<name>A0A1M6B805_9FLAO</name>
<evidence type="ECO:0000313" key="4">
    <source>
        <dbReference type="Proteomes" id="UP000184432"/>
    </source>
</evidence>
<evidence type="ECO:0000256" key="1">
    <source>
        <dbReference type="SAM" id="Phobius"/>
    </source>
</evidence>
<protein>
    <recommendedName>
        <fullName evidence="2">Inner membrane protein YgaP-like transmembrane domain-containing protein</fullName>
    </recommendedName>
</protein>
<keyword evidence="1" id="KW-0472">Membrane</keyword>
<proteinExistence type="predicted"/>
<feature type="domain" description="Inner membrane protein YgaP-like transmembrane" evidence="2">
    <location>
        <begin position="1"/>
        <end position="67"/>
    </location>
</feature>
<dbReference type="OrthoDB" id="9804804at2"/>
<keyword evidence="4" id="KW-1185">Reference proteome</keyword>
<reference evidence="4" key="1">
    <citation type="submission" date="2016-11" db="EMBL/GenBank/DDBJ databases">
        <authorList>
            <person name="Varghese N."/>
            <person name="Submissions S."/>
        </authorList>
    </citation>
    <scope>NUCLEOTIDE SEQUENCE [LARGE SCALE GENOMIC DNA]</scope>
    <source>
        <strain evidence="4">DSM 22623</strain>
    </source>
</reference>
<dbReference type="EMBL" id="FQYP01000001">
    <property type="protein sequence ID" value="SHI44845.1"/>
    <property type="molecule type" value="Genomic_DNA"/>
</dbReference>
<feature type="transmembrane region" description="Helical" evidence="1">
    <location>
        <begin position="35"/>
        <end position="59"/>
    </location>
</feature>
<dbReference type="AlphaFoldDB" id="A0A1M6B805"/>
<keyword evidence="1" id="KW-1133">Transmembrane helix</keyword>
<feature type="transmembrane region" description="Helical" evidence="1">
    <location>
        <begin position="12"/>
        <end position="29"/>
    </location>
</feature>
<sequence length="67" mass="7391">MKKNMGQLDRLVRFAIAILVGVLFYTETISGTLGYVLIALSAVFLITSFISFCPLYTLVGLKTCKVK</sequence>
<evidence type="ECO:0000313" key="3">
    <source>
        <dbReference type="EMBL" id="SHI44845.1"/>
    </source>
</evidence>